<dbReference type="Proteomes" id="UP001607303">
    <property type="component" value="Unassembled WGS sequence"/>
</dbReference>
<reference evidence="1 2" key="1">
    <citation type="journal article" date="2024" name="Ann. Entomol. Soc. Am.">
        <title>Genomic analyses of the southern and eastern yellowjacket wasps (Hymenoptera: Vespidae) reveal evolutionary signatures of social life.</title>
        <authorList>
            <person name="Catto M.A."/>
            <person name="Caine P.B."/>
            <person name="Orr S.E."/>
            <person name="Hunt B.G."/>
            <person name="Goodisman M.A.D."/>
        </authorList>
    </citation>
    <scope>NUCLEOTIDE SEQUENCE [LARGE SCALE GENOMIC DNA]</scope>
    <source>
        <strain evidence="1">232</strain>
        <tissue evidence="1">Head and thorax</tissue>
    </source>
</reference>
<evidence type="ECO:0000313" key="1">
    <source>
        <dbReference type="EMBL" id="KAL2743367.1"/>
    </source>
</evidence>
<keyword evidence="2" id="KW-1185">Reference proteome</keyword>
<dbReference type="AlphaFoldDB" id="A0ABD2CE78"/>
<name>A0ABD2CE78_VESMC</name>
<comment type="caution">
    <text evidence="1">The sequence shown here is derived from an EMBL/GenBank/DDBJ whole genome shotgun (WGS) entry which is preliminary data.</text>
</comment>
<organism evidence="1 2">
    <name type="scientific">Vespula maculifrons</name>
    <name type="common">Eastern yellow jacket</name>
    <name type="synonym">Wasp</name>
    <dbReference type="NCBI Taxonomy" id="7453"/>
    <lineage>
        <taxon>Eukaryota</taxon>
        <taxon>Metazoa</taxon>
        <taxon>Ecdysozoa</taxon>
        <taxon>Arthropoda</taxon>
        <taxon>Hexapoda</taxon>
        <taxon>Insecta</taxon>
        <taxon>Pterygota</taxon>
        <taxon>Neoptera</taxon>
        <taxon>Endopterygota</taxon>
        <taxon>Hymenoptera</taxon>
        <taxon>Apocrita</taxon>
        <taxon>Aculeata</taxon>
        <taxon>Vespoidea</taxon>
        <taxon>Vespidae</taxon>
        <taxon>Vespinae</taxon>
        <taxon>Vespula</taxon>
    </lineage>
</organism>
<dbReference type="EMBL" id="JAYRBN010000056">
    <property type="protein sequence ID" value="KAL2743367.1"/>
    <property type="molecule type" value="Genomic_DNA"/>
</dbReference>
<protein>
    <submittedName>
        <fullName evidence="1">Uncharacterized protein</fullName>
    </submittedName>
</protein>
<evidence type="ECO:0000313" key="2">
    <source>
        <dbReference type="Proteomes" id="UP001607303"/>
    </source>
</evidence>
<proteinExistence type="predicted"/>
<gene>
    <name evidence="1" type="ORF">V1477_008856</name>
</gene>
<accession>A0ABD2CE78</accession>
<sequence>MVTPWSEISYPMIIFKEEERCSNFGAQTFEQTSKQVKLSTLLQLSGNRLFRVGCIFNPSIEMWFTTLTSNSQSVDDLHTDTSANRQYKDRSITMSL</sequence>